<sequence length="102" mass="12466">MTVYDDNAALWLEYALEDMKRRNDWEFPQEIKFFLYETIETRGFTIKDDPNETLWFLDDFYINGNWGHIDEMEWSKEEALRLYEEGNLSFYDEVSGYYVESL</sequence>
<dbReference type="EMBL" id="UFUZ01000002">
    <property type="protein sequence ID" value="SUX41116.1"/>
    <property type="molecule type" value="Genomic_DNA"/>
</dbReference>
<organism evidence="1 2">
    <name type="scientific">Campylobacter upsaliensis</name>
    <dbReference type="NCBI Taxonomy" id="28080"/>
    <lineage>
        <taxon>Bacteria</taxon>
        <taxon>Pseudomonadati</taxon>
        <taxon>Campylobacterota</taxon>
        <taxon>Epsilonproteobacteria</taxon>
        <taxon>Campylobacterales</taxon>
        <taxon>Campylobacteraceae</taxon>
        <taxon>Campylobacter</taxon>
    </lineage>
</organism>
<protein>
    <submittedName>
        <fullName evidence="1">Uncharacterized protein</fullName>
    </submittedName>
</protein>
<evidence type="ECO:0000313" key="2">
    <source>
        <dbReference type="Proteomes" id="UP000254161"/>
    </source>
</evidence>
<reference evidence="1 2" key="1">
    <citation type="submission" date="2018-06" db="EMBL/GenBank/DDBJ databases">
        <authorList>
            <consortium name="Pathogen Informatics"/>
            <person name="Doyle S."/>
        </authorList>
    </citation>
    <scope>NUCLEOTIDE SEQUENCE [LARGE SCALE GENOMIC DNA]</scope>
    <source>
        <strain evidence="1 2">NCTC12264</strain>
    </source>
</reference>
<dbReference type="Proteomes" id="UP000254161">
    <property type="component" value="Unassembled WGS sequence"/>
</dbReference>
<name>A0A381F3I7_CAMUP</name>
<proteinExistence type="predicted"/>
<dbReference type="AlphaFoldDB" id="A0A381F3I7"/>
<evidence type="ECO:0000313" key="1">
    <source>
        <dbReference type="EMBL" id="SUX41116.1"/>
    </source>
</evidence>
<gene>
    <name evidence="1" type="ORF">NCTC12264_01934</name>
</gene>
<accession>A0A381F3I7</accession>
<dbReference type="RefSeq" id="WP_115631379.1">
    <property type="nucleotide sequence ID" value="NZ_JANKIX010000031.1"/>
</dbReference>